<feature type="region of interest" description="Disordered" evidence="1">
    <location>
        <begin position="379"/>
        <end position="412"/>
    </location>
</feature>
<feature type="region of interest" description="Disordered" evidence="1">
    <location>
        <begin position="293"/>
        <end position="312"/>
    </location>
</feature>
<feature type="region of interest" description="Disordered" evidence="1">
    <location>
        <begin position="241"/>
        <end position="280"/>
    </location>
</feature>
<evidence type="ECO:0000256" key="1">
    <source>
        <dbReference type="SAM" id="MobiDB-lite"/>
    </source>
</evidence>
<proteinExistence type="predicted"/>
<dbReference type="Proteomes" id="UP000242519">
    <property type="component" value="Unassembled WGS sequence"/>
</dbReference>
<organism evidence="2 3">
    <name type="scientific">Diplocarpon coronariae</name>
    <dbReference type="NCBI Taxonomy" id="2795749"/>
    <lineage>
        <taxon>Eukaryota</taxon>
        <taxon>Fungi</taxon>
        <taxon>Dikarya</taxon>
        <taxon>Ascomycota</taxon>
        <taxon>Pezizomycotina</taxon>
        <taxon>Leotiomycetes</taxon>
        <taxon>Helotiales</taxon>
        <taxon>Drepanopezizaceae</taxon>
        <taxon>Diplocarpon</taxon>
    </lineage>
</organism>
<dbReference type="OrthoDB" id="5417386at2759"/>
<gene>
    <name evidence="2" type="ORF">B2J93_969</name>
</gene>
<dbReference type="AlphaFoldDB" id="A0A218ZCP9"/>
<accession>A0A218ZCP9</accession>
<feature type="compositionally biased region" description="Basic and acidic residues" evidence="1">
    <location>
        <begin position="293"/>
        <end position="302"/>
    </location>
</feature>
<feature type="region of interest" description="Disordered" evidence="1">
    <location>
        <begin position="86"/>
        <end position="115"/>
    </location>
</feature>
<feature type="compositionally biased region" description="Basic and acidic residues" evidence="1">
    <location>
        <begin position="1"/>
        <end position="13"/>
    </location>
</feature>
<dbReference type="EMBL" id="MZNU01000060">
    <property type="protein sequence ID" value="OWP05851.1"/>
    <property type="molecule type" value="Genomic_DNA"/>
</dbReference>
<feature type="region of interest" description="Disordered" evidence="1">
    <location>
        <begin position="1"/>
        <end position="36"/>
    </location>
</feature>
<dbReference type="InParanoid" id="A0A218ZCP9"/>
<feature type="region of interest" description="Disordered" evidence="1">
    <location>
        <begin position="429"/>
        <end position="465"/>
    </location>
</feature>
<feature type="compositionally biased region" description="Polar residues" evidence="1">
    <location>
        <begin position="434"/>
        <end position="450"/>
    </location>
</feature>
<reference evidence="2 3" key="1">
    <citation type="submission" date="2017-04" db="EMBL/GenBank/DDBJ databases">
        <title>Draft genome sequence of Marssonina coronaria NL1: causal agent of apple blotch.</title>
        <authorList>
            <person name="Cheng Q."/>
        </authorList>
    </citation>
    <scope>NUCLEOTIDE SEQUENCE [LARGE SCALE GENOMIC DNA]</scope>
    <source>
        <strain evidence="2 3">NL1</strain>
    </source>
</reference>
<name>A0A218ZCP9_9HELO</name>
<keyword evidence="3" id="KW-1185">Reference proteome</keyword>
<protein>
    <submittedName>
        <fullName evidence="2">Uncharacterized protein</fullName>
    </submittedName>
</protein>
<feature type="region of interest" description="Disordered" evidence="1">
    <location>
        <begin position="504"/>
        <end position="587"/>
    </location>
</feature>
<feature type="compositionally biased region" description="Polar residues" evidence="1">
    <location>
        <begin position="504"/>
        <end position="513"/>
    </location>
</feature>
<sequence>MPESNRDSTRELSDFLMTREPPPNNFMSIPSDDEKSQISLRRGAIKLFRKRRKNAKAQRFMQLPDSAVAAWTRSGARHIAISIPMEHDWPEGTGPSRTPNPLRSHPPQKSPVETGGTVTVLKPVKELWDSASYLAKDPRISIGPVDSEISPSSPDFTPTTVNFGPDFNILSAFNPELTSSRPRGDSSPAIGSEPQRSQNHYAGVGPVEIPRQDSQRSEQRHSVGTVLSQVSLVTDRNLRQVGSVSTPPGATRVPGMKLGLPPRRSSISKVPKHPQREHAHACSLVNEKSALEERLASSRKSGDSGGTSPTSPAVFGVAVRGYNASPIGRANVVRRATPKLSVYPSPSKDLPCLPVPSSPFVSRPSIAAPFRTQAIAARSNKEMPVRAAASSRDGTEESILVTRQSRQERVRSRKLRDIEDLRVLSENRRPLSDSRGTSTNISKDPTQSQAYIVAPPRSSKRGIKSPAAARSLAALNTLSPIMLVANLPPYTGFVTASDLPLYTSAQGPTTRPPTLSKAKTKLKSKCSSSQSTHKSKRTPLHSTSSDSDVPTPVSALSKRCSPTQSLRSSVLDTRRQERRAKRNMSLREKDMDARIEKIERDNEVLLKTLGTIAKRFEKIARVGGRVDSGYRGYERENEGPGSEVWRLSDEEERRTGGLEPIEGFMRGLETAAPTRIRGEKGDKTFQKGADGIRSRSWFDEGY</sequence>
<evidence type="ECO:0000313" key="2">
    <source>
        <dbReference type="EMBL" id="OWP05851.1"/>
    </source>
</evidence>
<evidence type="ECO:0000313" key="3">
    <source>
        <dbReference type="Proteomes" id="UP000242519"/>
    </source>
</evidence>
<comment type="caution">
    <text evidence="2">The sequence shown here is derived from an EMBL/GenBank/DDBJ whole genome shotgun (WGS) entry which is preliminary data.</text>
</comment>
<feature type="compositionally biased region" description="Basic and acidic residues" evidence="1">
    <location>
        <begin position="210"/>
        <end position="221"/>
    </location>
</feature>
<feature type="compositionally biased region" description="Polar residues" evidence="1">
    <location>
        <begin position="560"/>
        <end position="571"/>
    </location>
</feature>
<feature type="region of interest" description="Disordered" evidence="1">
    <location>
        <begin position="175"/>
        <end position="224"/>
    </location>
</feature>